<sequence length="96" mass="10887">MVLSFRHVKLVIIFVLPETTMPPTVCPSVIRGWSICRTSQSDTEEIQRVSHQSTRLRSHATRRALFSGSFQYKLGCRSILGPVTYIPHLLQTQCSV</sequence>
<accession>A0AAN6SAG6</accession>
<feature type="chain" id="PRO_5042853313" description="Secreted protein" evidence="1">
    <location>
        <begin position="23"/>
        <end position="96"/>
    </location>
</feature>
<reference evidence="3" key="1">
    <citation type="journal article" date="2023" name="Mol. Phylogenet. Evol.">
        <title>Genome-scale phylogeny and comparative genomics of the fungal order Sordariales.</title>
        <authorList>
            <person name="Hensen N."/>
            <person name="Bonometti L."/>
            <person name="Westerberg I."/>
            <person name="Brannstrom I.O."/>
            <person name="Guillou S."/>
            <person name="Cros-Aarteil S."/>
            <person name="Calhoun S."/>
            <person name="Haridas S."/>
            <person name="Kuo A."/>
            <person name="Mondo S."/>
            <person name="Pangilinan J."/>
            <person name="Riley R."/>
            <person name="LaButti K."/>
            <person name="Andreopoulos B."/>
            <person name="Lipzen A."/>
            <person name="Chen C."/>
            <person name="Yan M."/>
            <person name="Daum C."/>
            <person name="Ng V."/>
            <person name="Clum A."/>
            <person name="Steindorff A."/>
            <person name="Ohm R.A."/>
            <person name="Martin F."/>
            <person name="Silar P."/>
            <person name="Natvig D.O."/>
            <person name="Lalanne C."/>
            <person name="Gautier V."/>
            <person name="Ament-Velasquez S.L."/>
            <person name="Kruys A."/>
            <person name="Hutchinson M.I."/>
            <person name="Powell A.J."/>
            <person name="Barry K."/>
            <person name="Miller A.N."/>
            <person name="Grigoriev I.V."/>
            <person name="Debuchy R."/>
            <person name="Gladieux P."/>
            <person name="Hiltunen Thoren M."/>
            <person name="Johannesson H."/>
        </authorList>
    </citation>
    <scope>NUCLEOTIDE SEQUENCE [LARGE SCALE GENOMIC DNA]</scope>
    <source>
        <strain evidence="3">CBS 340.73</strain>
    </source>
</reference>
<feature type="signal peptide" evidence="1">
    <location>
        <begin position="1"/>
        <end position="22"/>
    </location>
</feature>
<keyword evidence="1" id="KW-0732">Signal</keyword>
<name>A0AAN6SAG6_9PEZI</name>
<gene>
    <name evidence="2" type="ORF">QBC46DRAFT_369990</name>
</gene>
<evidence type="ECO:0000256" key="1">
    <source>
        <dbReference type="SAM" id="SignalP"/>
    </source>
</evidence>
<proteinExistence type="predicted"/>
<evidence type="ECO:0000313" key="3">
    <source>
        <dbReference type="Proteomes" id="UP001303473"/>
    </source>
</evidence>
<dbReference type="AlphaFoldDB" id="A0AAN6SAG6"/>
<evidence type="ECO:0000313" key="2">
    <source>
        <dbReference type="EMBL" id="KAK3945801.1"/>
    </source>
</evidence>
<evidence type="ECO:0008006" key="4">
    <source>
        <dbReference type="Google" id="ProtNLM"/>
    </source>
</evidence>
<keyword evidence="3" id="KW-1185">Reference proteome</keyword>
<dbReference type="EMBL" id="MU853753">
    <property type="protein sequence ID" value="KAK3945801.1"/>
    <property type="molecule type" value="Genomic_DNA"/>
</dbReference>
<protein>
    <recommendedName>
        <fullName evidence="4">Secreted protein</fullName>
    </recommendedName>
</protein>
<organism evidence="2 3">
    <name type="scientific">Diplogelasinospora grovesii</name>
    <dbReference type="NCBI Taxonomy" id="303347"/>
    <lineage>
        <taxon>Eukaryota</taxon>
        <taxon>Fungi</taxon>
        <taxon>Dikarya</taxon>
        <taxon>Ascomycota</taxon>
        <taxon>Pezizomycotina</taxon>
        <taxon>Sordariomycetes</taxon>
        <taxon>Sordariomycetidae</taxon>
        <taxon>Sordariales</taxon>
        <taxon>Diplogelasinosporaceae</taxon>
        <taxon>Diplogelasinospora</taxon>
    </lineage>
</organism>
<comment type="caution">
    <text evidence="2">The sequence shown here is derived from an EMBL/GenBank/DDBJ whole genome shotgun (WGS) entry which is preliminary data.</text>
</comment>
<dbReference type="Proteomes" id="UP001303473">
    <property type="component" value="Unassembled WGS sequence"/>
</dbReference>